<sequence length="408" mass="46569">MRVLIVGKIWPEPTSSAAGTRTHDLIRALVSRNWELHFACSAQTSPYSSQLSELFPVQTHEIELNSSSFDLWVQALGPDIVIFDRYMTEEQFGWRVAQSCPNALRVIDTSDLHCLREARHQSLKTGQPINLQNETALREIAAILRSDLSLIISETEMEILSKHFHVPQNSIAYWPFALPRPQQDSPTFSEREHFVMIGSFLHEPNWDAVRFCNEAIWPKIREKLPEAQLHVYGSYPPPKAQQLHNESKGFHVLGRAKNAIETLSRYRLNLAPLRFGAGLKGKIVDAFLAGTPSIATPIAVEGMGNNTDWSSQVSDDPLQFANEASRLYQDQIAWSQAQANGYQIAETRFAESEWLPRLPEILEKAQANREENRKRNFVGQLLNHHHHRSTEFMSRWIEAKNRNQPHSP</sequence>
<protein>
    <submittedName>
        <fullName evidence="1">Glycosyltransferase family 4 protein</fullName>
    </submittedName>
</protein>
<organism evidence="1 2">
    <name type="scientific">Pelagicoccus mobilis</name>
    <dbReference type="NCBI Taxonomy" id="415221"/>
    <lineage>
        <taxon>Bacteria</taxon>
        <taxon>Pseudomonadati</taxon>
        <taxon>Verrucomicrobiota</taxon>
        <taxon>Opitutia</taxon>
        <taxon>Puniceicoccales</taxon>
        <taxon>Pelagicoccaceae</taxon>
        <taxon>Pelagicoccus</taxon>
    </lineage>
</organism>
<evidence type="ECO:0000313" key="1">
    <source>
        <dbReference type="EMBL" id="MBK1878083.1"/>
    </source>
</evidence>
<reference evidence="1" key="1">
    <citation type="submission" date="2021-01" db="EMBL/GenBank/DDBJ databases">
        <title>Modified the classification status of verrucomicrobia.</title>
        <authorList>
            <person name="Feng X."/>
        </authorList>
    </citation>
    <scope>NUCLEOTIDE SEQUENCE</scope>
    <source>
        <strain evidence="1">KCTC 13126</strain>
    </source>
</reference>
<proteinExistence type="predicted"/>
<evidence type="ECO:0000313" key="2">
    <source>
        <dbReference type="Proteomes" id="UP000617628"/>
    </source>
</evidence>
<dbReference type="AlphaFoldDB" id="A0A934RXE5"/>
<comment type="caution">
    <text evidence="1">The sequence shown here is derived from an EMBL/GenBank/DDBJ whole genome shotgun (WGS) entry which is preliminary data.</text>
</comment>
<keyword evidence="2" id="KW-1185">Reference proteome</keyword>
<dbReference type="SUPFAM" id="SSF53756">
    <property type="entry name" value="UDP-Glycosyltransferase/glycogen phosphorylase"/>
    <property type="match status" value="1"/>
</dbReference>
<dbReference type="EMBL" id="JAENIL010000026">
    <property type="protein sequence ID" value="MBK1878083.1"/>
    <property type="molecule type" value="Genomic_DNA"/>
</dbReference>
<dbReference type="Proteomes" id="UP000617628">
    <property type="component" value="Unassembled WGS sequence"/>
</dbReference>
<name>A0A934RXE5_9BACT</name>
<dbReference type="Pfam" id="PF13692">
    <property type="entry name" value="Glyco_trans_1_4"/>
    <property type="match status" value="1"/>
</dbReference>
<dbReference type="RefSeq" id="WP_200356297.1">
    <property type="nucleotide sequence ID" value="NZ_JAENIL010000026.1"/>
</dbReference>
<dbReference type="CDD" id="cd03801">
    <property type="entry name" value="GT4_PimA-like"/>
    <property type="match status" value="1"/>
</dbReference>
<accession>A0A934RXE5</accession>
<gene>
    <name evidence="1" type="ORF">JIN87_14485</name>
</gene>
<dbReference type="Gene3D" id="3.40.50.2000">
    <property type="entry name" value="Glycogen Phosphorylase B"/>
    <property type="match status" value="1"/>
</dbReference>